<dbReference type="AlphaFoldDB" id="A0A319ESN6"/>
<evidence type="ECO:0000256" key="5">
    <source>
        <dbReference type="SAM" id="Phobius"/>
    </source>
</evidence>
<dbReference type="STRING" id="1448318.A0A319ESN6"/>
<organism evidence="6 7">
    <name type="scientific">Aspergillus sclerotiicarbonarius (strain CBS 121057 / IBT 28362)</name>
    <dbReference type="NCBI Taxonomy" id="1448318"/>
    <lineage>
        <taxon>Eukaryota</taxon>
        <taxon>Fungi</taxon>
        <taxon>Dikarya</taxon>
        <taxon>Ascomycota</taxon>
        <taxon>Pezizomycotina</taxon>
        <taxon>Eurotiomycetes</taxon>
        <taxon>Eurotiomycetidae</taxon>
        <taxon>Eurotiales</taxon>
        <taxon>Aspergillaceae</taxon>
        <taxon>Aspergillus</taxon>
        <taxon>Aspergillus subgen. Circumdati</taxon>
    </lineage>
</organism>
<keyword evidence="2 5" id="KW-0812">Transmembrane</keyword>
<feature type="transmembrane region" description="Helical" evidence="5">
    <location>
        <begin position="238"/>
        <end position="261"/>
    </location>
</feature>
<sequence>MAPSCPNWLRIVLLCLTTASFLPQLHRIRIQKTSTGLSLLYILLNLLGATEQFTLAFFLTVNAGPEPDFFVHFPRSIGDWLNLAQLGVVWVMFLLLFILSLVYPAPYHPFSYRIIAATLYTAFALISIVPLFIDALFPTVFRDPDDRSLGFGVGLFAGGHFFIISLLVTLLSICSIIAQATRLRSQLSSPSPGLGVVSFRDWALQGVVFAVLAVSWIFRARIGSEEDVTWPFRSIFGYLRMGWAAGGSGIFAMVQAGLVVLGRGWSHEGVVLGESEPLLGEQRDEDVSGVNVCG</sequence>
<evidence type="ECO:0000313" key="6">
    <source>
        <dbReference type="EMBL" id="PYI06824.1"/>
    </source>
</evidence>
<feature type="transmembrane region" description="Helical" evidence="5">
    <location>
        <begin position="80"/>
        <end position="102"/>
    </location>
</feature>
<dbReference type="InterPro" id="IPR006603">
    <property type="entry name" value="PQ-loop_rpt"/>
</dbReference>
<evidence type="ECO:0000256" key="4">
    <source>
        <dbReference type="ARBA" id="ARBA00023136"/>
    </source>
</evidence>
<evidence type="ECO:0000256" key="3">
    <source>
        <dbReference type="ARBA" id="ARBA00022989"/>
    </source>
</evidence>
<dbReference type="OrthoDB" id="5139341at2759"/>
<keyword evidence="4 5" id="KW-0472">Membrane</keyword>
<feature type="transmembrane region" description="Helical" evidence="5">
    <location>
        <begin position="114"/>
        <end position="133"/>
    </location>
</feature>
<gene>
    <name evidence="6" type="ORF">BO78DRAFT_429336</name>
</gene>
<accession>A0A319ESN6</accession>
<evidence type="ECO:0000256" key="2">
    <source>
        <dbReference type="ARBA" id="ARBA00022692"/>
    </source>
</evidence>
<dbReference type="GO" id="GO:0016020">
    <property type="term" value="C:membrane"/>
    <property type="evidence" value="ECO:0007669"/>
    <property type="project" value="UniProtKB-SubCell"/>
</dbReference>
<dbReference type="Pfam" id="PF04193">
    <property type="entry name" value="PQ-loop"/>
    <property type="match status" value="1"/>
</dbReference>
<dbReference type="EMBL" id="KZ826346">
    <property type="protein sequence ID" value="PYI06824.1"/>
    <property type="molecule type" value="Genomic_DNA"/>
</dbReference>
<protein>
    <submittedName>
        <fullName evidence="6">Uncharacterized protein</fullName>
    </submittedName>
</protein>
<dbReference type="VEuPathDB" id="FungiDB:BO78DRAFT_429336"/>
<keyword evidence="7" id="KW-1185">Reference proteome</keyword>
<evidence type="ECO:0000256" key="1">
    <source>
        <dbReference type="ARBA" id="ARBA00004141"/>
    </source>
</evidence>
<name>A0A319ESN6_ASPSB</name>
<proteinExistence type="predicted"/>
<keyword evidence="3 5" id="KW-1133">Transmembrane helix</keyword>
<feature type="transmembrane region" description="Helical" evidence="5">
    <location>
        <begin position="37"/>
        <end position="60"/>
    </location>
</feature>
<evidence type="ECO:0000313" key="7">
    <source>
        <dbReference type="Proteomes" id="UP000248423"/>
    </source>
</evidence>
<feature type="transmembrane region" description="Helical" evidence="5">
    <location>
        <begin position="153"/>
        <end position="178"/>
    </location>
</feature>
<reference evidence="6 7" key="1">
    <citation type="submission" date="2018-02" db="EMBL/GenBank/DDBJ databases">
        <title>The genomes of Aspergillus section Nigri reveals drivers in fungal speciation.</title>
        <authorList>
            <consortium name="DOE Joint Genome Institute"/>
            <person name="Vesth T.C."/>
            <person name="Nybo J."/>
            <person name="Theobald S."/>
            <person name="Brandl J."/>
            <person name="Frisvad J.C."/>
            <person name="Nielsen K.F."/>
            <person name="Lyhne E.K."/>
            <person name="Kogle M.E."/>
            <person name="Kuo A."/>
            <person name="Riley R."/>
            <person name="Clum A."/>
            <person name="Nolan M."/>
            <person name="Lipzen A."/>
            <person name="Salamov A."/>
            <person name="Henrissat B."/>
            <person name="Wiebenga A."/>
            <person name="De vries R.P."/>
            <person name="Grigoriev I.V."/>
            <person name="Mortensen U.H."/>
            <person name="Andersen M.R."/>
            <person name="Baker S.E."/>
        </authorList>
    </citation>
    <scope>NUCLEOTIDE SEQUENCE [LARGE SCALE GENOMIC DNA]</scope>
    <source>
        <strain evidence="6 7">CBS 121057</strain>
    </source>
</reference>
<comment type="subcellular location">
    <subcellularLocation>
        <location evidence="1">Membrane</location>
        <topology evidence="1">Multi-pass membrane protein</topology>
    </subcellularLocation>
</comment>
<dbReference type="Proteomes" id="UP000248423">
    <property type="component" value="Unassembled WGS sequence"/>
</dbReference>
<dbReference type="Gene3D" id="1.20.1280.290">
    <property type="match status" value="1"/>
</dbReference>